<keyword evidence="7 11" id="KW-0547">Nucleotide-binding</keyword>
<dbReference type="PANTHER" id="PTHR39321">
    <property type="entry name" value="NICOTINATE-NUCLEOTIDE ADENYLYLTRANSFERASE-RELATED"/>
    <property type="match status" value="1"/>
</dbReference>
<dbReference type="InterPro" id="IPR004821">
    <property type="entry name" value="Cyt_trans-like"/>
</dbReference>
<comment type="catalytic activity">
    <reaction evidence="10 11">
        <text>nicotinate beta-D-ribonucleotide + ATP + H(+) = deamido-NAD(+) + diphosphate</text>
        <dbReference type="Rhea" id="RHEA:22860"/>
        <dbReference type="ChEBI" id="CHEBI:15378"/>
        <dbReference type="ChEBI" id="CHEBI:30616"/>
        <dbReference type="ChEBI" id="CHEBI:33019"/>
        <dbReference type="ChEBI" id="CHEBI:57502"/>
        <dbReference type="ChEBI" id="CHEBI:58437"/>
        <dbReference type="EC" id="2.7.7.18"/>
    </reaction>
</comment>
<dbReference type="NCBIfam" id="NF000845">
    <property type="entry name" value="PRK00071.2-4"/>
    <property type="match status" value="1"/>
</dbReference>
<comment type="caution">
    <text evidence="13">The sequence shown here is derived from an EMBL/GenBank/DDBJ whole genome shotgun (WGS) entry which is preliminary data.</text>
</comment>
<name>A0A9W6MQP8_9HYPH</name>
<dbReference type="HAMAP" id="MF_00244">
    <property type="entry name" value="NaMN_adenylyltr"/>
    <property type="match status" value="1"/>
</dbReference>
<reference evidence="13" key="1">
    <citation type="journal article" date="2014" name="Int. J. Syst. Evol. Microbiol.">
        <title>Complete genome sequence of Corynebacterium casei LMG S-19264T (=DSM 44701T), isolated from a smear-ripened cheese.</title>
        <authorList>
            <consortium name="US DOE Joint Genome Institute (JGI-PGF)"/>
            <person name="Walter F."/>
            <person name="Albersmeier A."/>
            <person name="Kalinowski J."/>
            <person name="Ruckert C."/>
        </authorList>
    </citation>
    <scope>NUCLEOTIDE SEQUENCE</scope>
    <source>
        <strain evidence="13">VKM B-1606</strain>
    </source>
</reference>
<keyword evidence="6 11" id="KW-0548">Nucleotidyltransferase</keyword>
<dbReference type="NCBIfam" id="NF000843">
    <property type="entry name" value="PRK00071.2-2"/>
    <property type="match status" value="1"/>
</dbReference>
<evidence type="ECO:0000256" key="1">
    <source>
        <dbReference type="ARBA" id="ARBA00002324"/>
    </source>
</evidence>
<keyword evidence="9 11" id="KW-0520">NAD</keyword>
<dbReference type="GO" id="GO:0009435">
    <property type="term" value="P:NAD+ biosynthetic process"/>
    <property type="evidence" value="ECO:0007669"/>
    <property type="project" value="UniProtKB-UniRule"/>
</dbReference>
<evidence type="ECO:0000313" key="16">
    <source>
        <dbReference type="Proteomes" id="UP001143400"/>
    </source>
</evidence>
<proteinExistence type="inferred from homology"/>
<evidence type="ECO:0000256" key="11">
    <source>
        <dbReference type="HAMAP-Rule" id="MF_00244"/>
    </source>
</evidence>
<evidence type="ECO:0000313" key="13">
    <source>
        <dbReference type="EMBL" id="GLK54239.1"/>
    </source>
</evidence>
<dbReference type="PANTHER" id="PTHR39321:SF3">
    <property type="entry name" value="PHOSPHOPANTETHEINE ADENYLYLTRANSFERASE"/>
    <property type="match status" value="1"/>
</dbReference>
<keyword evidence="4 11" id="KW-0662">Pyridine nucleotide biosynthesis</keyword>
<comment type="pathway">
    <text evidence="2 11">Cofactor biosynthesis; NAD(+) biosynthesis; deamido-NAD(+) from nicotinate D-ribonucleotide: step 1/1.</text>
</comment>
<evidence type="ECO:0000256" key="6">
    <source>
        <dbReference type="ARBA" id="ARBA00022695"/>
    </source>
</evidence>
<evidence type="ECO:0000259" key="12">
    <source>
        <dbReference type="Pfam" id="PF01467"/>
    </source>
</evidence>
<reference evidence="13" key="3">
    <citation type="submission" date="2023-01" db="EMBL/GenBank/DDBJ databases">
        <authorList>
            <person name="Sun Q."/>
            <person name="Evtushenko L."/>
        </authorList>
    </citation>
    <scope>NUCLEOTIDE SEQUENCE</scope>
    <source>
        <strain evidence="13">VKM B-1606</strain>
    </source>
</reference>
<dbReference type="Proteomes" id="UP001143400">
    <property type="component" value="Unassembled WGS sequence"/>
</dbReference>
<dbReference type="GO" id="GO:0004515">
    <property type="term" value="F:nicotinate-nucleotide adenylyltransferase activity"/>
    <property type="evidence" value="ECO:0007669"/>
    <property type="project" value="UniProtKB-UniRule"/>
</dbReference>
<dbReference type="EMBL" id="JAFBCY010000002">
    <property type="protein sequence ID" value="MBM7851182.1"/>
    <property type="molecule type" value="Genomic_DNA"/>
</dbReference>
<dbReference type="CDD" id="cd02165">
    <property type="entry name" value="NMNAT"/>
    <property type="match status" value="1"/>
</dbReference>
<evidence type="ECO:0000256" key="7">
    <source>
        <dbReference type="ARBA" id="ARBA00022741"/>
    </source>
</evidence>
<evidence type="ECO:0000256" key="4">
    <source>
        <dbReference type="ARBA" id="ARBA00022642"/>
    </source>
</evidence>
<organism evidence="13 16">
    <name type="scientific">Methylopila capsulata</name>
    <dbReference type="NCBI Taxonomy" id="61654"/>
    <lineage>
        <taxon>Bacteria</taxon>
        <taxon>Pseudomonadati</taxon>
        <taxon>Pseudomonadota</taxon>
        <taxon>Alphaproteobacteria</taxon>
        <taxon>Hyphomicrobiales</taxon>
        <taxon>Methylopilaceae</taxon>
        <taxon>Methylopila</taxon>
    </lineage>
</organism>
<accession>A0A9W6MQP8</accession>
<sequence>MNRQARGAAGRVGTPVLPPHAPGMRIGLFGGSFNPAHAGHRLATLTAMKRLKLDRVWWLVTPGNPLKDNAELPPVAARVAAAQAVARHPRIVATGFEDALGARFTHDTIAHLARRAPGVAFVWIMGADSLETFHMWERWRAIAAKVPIAVVDRPGATLSAIRARAAARMAGRRVPEAAAAELAGSPPPAWTFLHGPRSPLSSTALRGVRQDS</sequence>
<dbReference type="InterPro" id="IPR005248">
    <property type="entry name" value="NadD/NMNAT"/>
</dbReference>
<dbReference type="AlphaFoldDB" id="A0A9W6MQP8"/>
<dbReference type="EMBL" id="BSFF01000001">
    <property type="protein sequence ID" value="GLK54239.1"/>
    <property type="molecule type" value="Genomic_DNA"/>
</dbReference>
<dbReference type="GO" id="GO:0005524">
    <property type="term" value="F:ATP binding"/>
    <property type="evidence" value="ECO:0007669"/>
    <property type="project" value="UniProtKB-KW"/>
</dbReference>
<dbReference type="Proteomes" id="UP000758856">
    <property type="component" value="Unassembled WGS sequence"/>
</dbReference>
<evidence type="ECO:0000256" key="2">
    <source>
        <dbReference type="ARBA" id="ARBA00005019"/>
    </source>
</evidence>
<dbReference type="EC" id="2.7.7.18" evidence="11"/>
<evidence type="ECO:0000256" key="5">
    <source>
        <dbReference type="ARBA" id="ARBA00022679"/>
    </source>
</evidence>
<feature type="domain" description="Cytidyltransferase-like" evidence="12">
    <location>
        <begin position="28"/>
        <end position="206"/>
    </location>
</feature>
<dbReference type="NCBIfam" id="TIGR00482">
    <property type="entry name" value="nicotinate (nicotinamide) nucleotide adenylyltransferase"/>
    <property type="match status" value="1"/>
</dbReference>
<reference evidence="14 15" key="2">
    <citation type="submission" date="2021-01" db="EMBL/GenBank/DDBJ databases">
        <title>Genomic Encyclopedia of Type Strains, Phase IV (KMG-IV): sequencing the most valuable type-strain genomes for metagenomic binning, comparative biology and taxonomic classification.</title>
        <authorList>
            <person name="Goeker M."/>
        </authorList>
    </citation>
    <scope>NUCLEOTIDE SEQUENCE [LARGE SCALE GENOMIC DNA]</scope>
    <source>
        <strain evidence="14 15">DSM 6130</strain>
    </source>
</reference>
<dbReference type="SUPFAM" id="SSF52374">
    <property type="entry name" value="Nucleotidylyl transferase"/>
    <property type="match status" value="1"/>
</dbReference>
<keyword evidence="5 11" id="KW-0808">Transferase</keyword>
<dbReference type="InterPro" id="IPR014729">
    <property type="entry name" value="Rossmann-like_a/b/a_fold"/>
</dbReference>
<evidence type="ECO:0000256" key="10">
    <source>
        <dbReference type="ARBA" id="ARBA00048721"/>
    </source>
</evidence>
<keyword evidence="15" id="KW-1185">Reference proteome</keyword>
<evidence type="ECO:0000256" key="3">
    <source>
        <dbReference type="ARBA" id="ARBA00009014"/>
    </source>
</evidence>
<evidence type="ECO:0000313" key="14">
    <source>
        <dbReference type="EMBL" id="MBM7851182.1"/>
    </source>
</evidence>
<comment type="similarity">
    <text evidence="3 11">Belongs to the NadD family.</text>
</comment>
<gene>
    <name evidence="11 13" type="primary">nadD</name>
    <name evidence="13" type="ORF">GCM10008170_02580</name>
    <name evidence="14" type="ORF">JOD31_001407</name>
</gene>
<dbReference type="Pfam" id="PF01467">
    <property type="entry name" value="CTP_transf_like"/>
    <property type="match status" value="1"/>
</dbReference>
<keyword evidence="8 11" id="KW-0067">ATP-binding</keyword>
<protein>
    <recommendedName>
        <fullName evidence="11">Probable nicotinate-nucleotide adenylyltransferase</fullName>
        <ecNumber evidence="11">2.7.7.18</ecNumber>
    </recommendedName>
    <alternativeName>
        <fullName evidence="11">Deamido-NAD(+) diphosphorylase</fullName>
    </alternativeName>
    <alternativeName>
        <fullName evidence="11">Deamido-NAD(+) pyrophosphorylase</fullName>
    </alternativeName>
    <alternativeName>
        <fullName evidence="11">Nicotinate mononucleotide adenylyltransferase</fullName>
        <shortName evidence="11">NaMN adenylyltransferase</shortName>
    </alternativeName>
</protein>
<evidence type="ECO:0000313" key="15">
    <source>
        <dbReference type="Proteomes" id="UP000758856"/>
    </source>
</evidence>
<evidence type="ECO:0000256" key="8">
    <source>
        <dbReference type="ARBA" id="ARBA00022840"/>
    </source>
</evidence>
<evidence type="ECO:0000256" key="9">
    <source>
        <dbReference type="ARBA" id="ARBA00023027"/>
    </source>
</evidence>
<dbReference type="Gene3D" id="3.40.50.620">
    <property type="entry name" value="HUPs"/>
    <property type="match status" value="1"/>
</dbReference>
<comment type="function">
    <text evidence="1 11">Catalyzes the reversible adenylation of nicotinate mononucleotide (NaMN) to nicotinic acid adenine dinucleotide (NaAD).</text>
</comment>